<feature type="transmembrane region" description="Helical" evidence="1">
    <location>
        <begin position="108"/>
        <end position="130"/>
    </location>
</feature>
<evidence type="ECO:0000313" key="3">
    <source>
        <dbReference type="Proteomes" id="UP000216308"/>
    </source>
</evidence>
<proteinExistence type="predicted"/>
<protein>
    <submittedName>
        <fullName evidence="2">Uncharacterized protein</fullName>
    </submittedName>
</protein>
<keyword evidence="3" id="KW-1185">Reference proteome</keyword>
<keyword evidence="1" id="KW-0812">Transmembrane</keyword>
<accession>A0A256IQ19</accession>
<dbReference type="Proteomes" id="UP000216308">
    <property type="component" value="Unassembled WGS sequence"/>
</dbReference>
<keyword evidence="1" id="KW-1133">Transmembrane helix</keyword>
<evidence type="ECO:0000313" key="2">
    <source>
        <dbReference type="EMBL" id="OYR58644.1"/>
    </source>
</evidence>
<evidence type="ECO:0000256" key="1">
    <source>
        <dbReference type="SAM" id="Phobius"/>
    </source>
</evidence>
<dbReference type="RefSeq" id="WP_094529878.1">
    <property type="nucleotide sequence ID" value="NZ_NHPJ01000027.1"/>
</dbReference>
<comment type="caution">
    <text evidence="2">The sequence shown here is derived from an EMBL/GenBank/DDBJ whole genome shotgun (WGS) entry which is preliminary data.</text>
</comment>
<organism evidence="2 3">
    <name type="scientific">Halorubrum halodurans</name>
    <dbReference type="NCBI Taxonomy" id="1383851"/>
    <lineage>
        <taxon>Archaea</taxon>
        <taxon>Methanobacteriati</taxon>
        <taxon>Methanobacteriota</taxon>
        <taxon>Stenosarchaea group</taxon>
        <taxon>Halobacteria</taxon>
        <taxon>Halobacteriales</taxon>
        <taxon>Haloferacaceae</taxon>
        <taxon>Halorubrum</taxon>
    </lineage>
</organism>
<reference evidence="2 3" key="1">
    <citation type="journal article" date="2014" name="Front. Microbiol.">
        <title>Population and genomic analysis of the genus Halorubrum.</title>
        <authorList>
            <person name="Fullmer M.S."/>
            <person name="Soucy S.M."/>
            <person name="Swithers K.S."/>
            <person name="Makkay A.M."/>
            <person name="Wheeler R."/>
            <person name="Ventosa A."/>
            <person name="Gogarten J.P."/>
            <person name="Papke R.T."/>
        </authorList>
    </citation>
    <scope>NUCLEOTIDE SEQUENCE [LARGE SCALE GENOMIC DNA]</scope>
    <source>
        <strain evidence="2 3">Cb34</strain>
    </source>
</reference>
<name>A0A256IQ19_9EURY</name>
<dbReference type="AlphaFoldDB" id="A0A256IQ19"/>
<sequence>MREGLDFIHHLLRLLSTNGGLADRIAIEERLVVFERVKQVTPALPAKAFILDFELFDALTHLLSVAVSAGRGRLRNVDIGIEESGEGLNGVSCLLKRRPELLDVGLKVGYLLLEGLILLGMVVALNFHVVRFVLPLIKTFPLPTPTRVNRTERHDVPAENVA</sequence>
<gene>
    <name evidence="2" type="ORF">DJ70_02650</name>
</gene>
<dbReference type="EMBL" id="NHPJ01000027">
    <property type="protein sequence ID" value="OYR58644.1"/>
    <property type="molecule type" value="Genomic_DNA"/>
</dbReference>
<keyword evidence="1" id="KW-0472">Membrane</keyword>